<dbReference type="Proteomes" id="UP000239532">
    <property type="component" value="Unassembled WGS sequence"/>
</dbReference>
<accession>A0A2S9WSC3</accession>
<dbReference type="RefSeq" id="WP_105982220.1">
    <property type="nucleotide sequence ID" value="NZ_MQUC01000003.1"/>
</dbReference>
<dbReference type="GO" id="GO:0006289">
    <property type="term" value="P:nucleotide-excision repair"/>
    <property type="evidence" value="ECO:0007669"/>
    <property type="project" value="InterPro"/>
</dbReference>
<comment type="caution">
    <text evidence="4">The sequence shown here is derived from an EMBL/GenBank/DDBJ whole genome shotgun (WGS) entry which is preliminary data.</text>
</comment>
<dbReference type="PROSITE" id="PS50164">
    <property type="entry name" value="GIY_YIG"/>
    <property type="match status" value="1"/>
</dbReference>
<dbReference type="AlphaFoldDB" id="A0A2S9WSC3"/>
<dbReference type="CDD" id="cd06127">
    <property type="entry name" value="DEDDh"/>
    <property type="match status" value="1"/>
</dbReference>
<dbReference type="InterPro" id="IPR000305">
    <property type="entry name" value="GIY-YIG_endonuc"/>
</dbReference>
<dbReference type="GO" id="GO:0005829">
    <property type="term" value="C:cytosol"/>
    <property type="evidence" value="ECO:0007669"/>
    <property type="project" value="TreeGrafter"/>
</dbReference>
<dbReference type="GO" id="GO:0003677">
    <property type="term" value="F:DNA binding"/>
    <property type="evidence" value="ECO:0007669"/>
    <property type="project" value="InterPro"/>
</dbReference>
<sequence length="454" mass="52577">MYAIVDVETTGGKFNEEGITEVAIYRFDGHEIVDQFASLINPEKEIQPFVVKLTGINNKMLARAPKFYEVAKRIIEILDGTILVAHNANFDHRMLRLEFERLGYEFDMQTLCTVELAQKLMPEQETYSLGKLVRNLGIPITDRHRATGDALATVKLFKLLLNKDSSKSILQQSLKSFPKTVVANNLKTLLEKVPASTGLYYLYDDQDQLIYIGRSRNMKKSLTQHFTTDRRRSVEMSKQVENVRYEKTGNDLLALLKEHLEVKKHKPKFNKKSNKPRFSHGIFSGSDDHGYITYSVQSTRRNNNYFTTFSNGKSARSFMEKMVEEYQLCVILSGLEKETEGPCSRYETGHCHGACIQKETVEQYNERAIEVYNLHNFNIKRRILVDRGREHTERSVILIEDGVVKGYGFVDLQIQFTDPKILKNIITEIPEDRDTRHIVQSYLRQRKVYRIIDL</sequence>
<dbReference type="GO" id="GO:0008408">
    <property type="term" value="F:3'-5' exonuclease activity"/>
    <property type="evidence" value="ECO:0007669"/>
    <property type="project" value="TreeGrafter"/>
</dbReference>
<dbReference type="Pfam" id="PF00929">
    <property type="entry name" value="RNase_T"/>
    <property type="match status" value="1"/>
</dbReference>
<comment type="function">
    <text evidence="1">DNA polymerase III is a complex, multichain enzyme responsible for most of the replicative synthesis in bacteria. The epsilon subunit contain the editing function and is a proofreading 3'-5' exonuclease.</text>
</comment>
<keyword evidence="5" id="KW-1185">Reference proteome</keyword>
<dbReference type="Gene3D" id="3.30.420.10">
    <property type="entry name" value="Ribonuclease H-like superfamily/Ribonuclease H"/>
    <property type="match status" value="1"/>
</dbReference>
<dbReference type="InterPro" id="IPR013520">
    <property type="entry name" value="Ribonucl_H"/>
</dbReference>
<dbReference type="PANTHER" id="PTHR30231">
    <property type="entry name" value="DNA POLYMERASE III SUBUNIT EPSILON"/>
    <property type="match status" value="1"/>
</dbReference>
<reference evidence="4 5" key="1">
    <citation type="submission" date="2016-11" db="EMBL/GenBank/DDBJ databases">
        <title>Trade-off between light-utilization and light-protection in marine flavobacteria.</title>
        <authorList>
            <person name="Kumagai Y."/>
        </authorList>
    </citation>
    <scope>NUCLEOTIDE SEQUENCE [LARGE SCALE GENOMIC DNA]</scope>
    <source>
        <strain evidence="4 5">JCM 17109</strain>
    </source>
</reference>
<dbReference type="OrthoDB" id="9803913at2"/>
<dbReference type="FunFam" id="3.30.420.10:FF:000045">
    <property type="entry name" value="3'-5' exonuclease DinG"/>
    <property type="match status" value="1"/>
</dbReference>
<dbReference type="SMART" id="SM00465">
    <property type="entry name" value="GIYc"/>
    <property type="match status" value="1"/>
</dbReference>
<organism evidence="4 5">
    <name type="scientific">Nonlabens agnitus</name>
    <dbReference type="NCBI Taxonomy" id="870484"/>
    <lineage>
        <taxon>Bacteria</taxon>
        <taxon>Pseudomonadati</taxon>
        <taxon>Bacteroidota</taxon>
        <taxon>Flavobacteriia</taxon>
        <taxon>Flavobacteriales</taxon>
        <taxon>Flavobacteriaceae</taxon>
        <taxon>Nonlabens</taxon>
    </lineage>
</organism>
<dbReference type="InterPro" id="IPR047296">
    <property type="entry name" value="GIY-YIG_UvrC_Cho"/>
</dbReference>
<evidence type="ECO:0000313" key="5">
    <source>
        <dbReference type="Proteomes" id="UP000239532"/>
    </source>
</evidence>
<dbReference type="GO" id="GO:0045004">
    <property type="term" value="P:DNA replication proofreading"/>
    <property type="evidence" value="ECO:0007669"/>
    <property type="project" value="TreeGrafter"/>
</dbReference>
<keyword evidence="4" id="KW-0378">Hydrolase</keyword>
<evidence type="ECO:0000313" key="4">
    <source>
        <dbReference type="EMBL" id="PRP66381.1"/>
    </source>
</evidence>
<evidence type="ECO:0000259" key="3">
    <source>
        <dbReference type="PROSITE" id="PS50164"/>
    </source>
</evidence>
<dbReference type="InterPro" id="IPR035901">
    <property type="entry name" value="GIY-YIG_endonuc_sf"/>
</dbReference>
<feature type="domain" description="GIY-YIG" evidence="3">
    <location>
        <begin position="195"/>
        <end position="271"/>
    </location>
</feature>
<evidence type="ECO:0000256" key="1">
    <source>
        <dbReference type="ARBA" id="ARBA00025483"/>
    </source>
</evidence>
<dbReference type="SMART" id="SM00479">
    <property type="entry name" value="EXOIII"/>
    <property type="match status" value="1"/>
</dbReference>
<dbReference type="SUPFAM" id="SSF53098">
    <property type="entry name" value="Ribonuclease H-like"/>
    <property type="match status" value="1"/>
</dbReference>
<dbReference type="Gene3D" id="3.40.1440.10">
    <property type="entry name" value="GIY-YIG endonuclease"/>
    <property type="match status" value="1"/>
</dbReference>
<keyword evidence="4" id="KW-0269">Exonuclease</keyword>
<dbReference type="InterPro" id="IPR036397">
    <property type="entry name" value="RNaseH_sf"/>
</dbReference>
<dbReference type="CDD" id="cd10434">
    <property type="entry name" value="GIY-YIG_UvrC_Cho"/>
    <property type="match status" value="1"/>
</dbReference>
<protein>
    <submittedName>
        <fullName evidence="4">Exonuclease</fullName>
    </submittedName>
</protein>
<dbReference type="InterPro" id="IPR006054">
    <property type="entry name" value="DnaQ"/>
</dbReference>
<gene>
    <name evidence="4" type="ORF">BST86_04390</name>
</gene>
<dbReference type="EMBL" id="MQUC01000003">
    <property type="protein sequence ID" value="PRP66381.1"/>
    <property type="molecule type" value="Genomic_DNA"/>
</dbReference>
<dbReference type="SUPFAM" id="SSF82771">
    <property type="entry name" value="GIY-YIG endonuclease"/>
    <property type="match status" value="1"/>
</dbReference>
<dbReference type="InterPro" id="IPR012337">
    <property type="entry name" value="RNaseH-like_sf"/>
</dbReference>
<comment type="subunit">
    <text evidence="2">DNA polymerase III contains a core (composed of alpha, epsilon and theta chains) that associates with a tau subunit. This core dimerizes to form the POLIII' complex. PolIII' associates with the gamma complex (composed of gamma, delta, delta', psi and chi chains) and with the beta chain to form the complete DNA polymerase III complex.</text>
</comment>
<dbReference type="GO" id="GO:0003887">
    <property type="term" value="F:DNA-directed DNA polymerase activity"/>
    <property type="evidence" value="ECO:0007669"/>
    <property type="project" value="InterPro"/>
</dbReference>
<proteinExistence type="predicted"/>
<keyword evidence="4" id="KW-0540">Nuclease</keyword>
<evidence type="ECO:0000256" key="2">
    <source>
        <dbReference type="ARBA" id="ARBA00026073"/>
    </source>
</evidence>
<dbReference type="NCBIfam" id="TIGR00573">
    <property type="entry name" value="dnaq"/>
    <property type="match status" value="1"/>
</dbReference>
<name>A0A2S9WSC3_9FLAO</name>
<dbReference type="PANTHER" id="PTHR30231:SF41">
    <property type="entry name" value="DNA POLYMERASE III SUBUNIT EPSILON"/>
    <property type="match status" value="1"/>
</dbReference>